<dbReference type="EMBL" id="JAVHJO010000008">
    <property type="protein sequence ID" value="KAK6538197.1"/>
    <property type="molecule type" value="Genomic_DNA"/>
</dbReference>
<reference evidence="3 4" key="1">
    <citation type="submission" date="2019-10" db="EMBL/GenBank/DDBJ databases">
        <authorList>
            <person name="Palmer J.M."/>
        </authorList>
    </citation>
    <scope>NUCLEOTIDE SEQUENCE [LARGE SCALE GENOMIC DNA]</scope>
    <source>
        <strain evidence="3 4">TWF694</strain>
    </source>
</reference>
<dbReference type="AlphaFoldDB" id="A0AAV9X940"/>
<dbReference type="Gene3D" id="3.30.70.100">
    <property type="match status" value="1"/>
</dbReference>
<dbReference type="InterPro" id="IPR013097">
    <property type="entry name" value="Dabb"/>
</dbReference>
<dbReference type="SMART" id="SM00886">
    <property type="entry name" value="Dabb"/>
    <property type="match status" value="1"/>
</dbReference>
<evidence type="ECO:0000256" key="1">
    <source>
        <dbReference type="ARBA" id="ARBA00011738"/>
    </source>
</evidence>
<comment type="caution">
    <text evidence="3">The sequence shown here is derived from an EMBL/GenBank/DDBJ whole genome shotgun (WGS) entry which is preliminary data.</text>
</comment>
<dbReference type="InterPro" id="IPR011008">
    <property type="entry name" value="Dimeric_a/b-barrel"/>
</dbReference>
<dbReference type="InterPro" id="IPR044662">
    <property type="entry name" value="HS1/DABB1-like"/>
</dbReference>
<gene>
    <name evidence="3" type="ORF">TWF694_011079</name>
</gene>
<organism evidence="3 4">
    <name type="scientific">Orbilia ellipsospora</name>
    <dbReference type="NCBI Taxonomy" id="2528407"/>
    <lineage>
        <taxon>Eukaryota</taxon>
        <taxon>Fungi</taxon>
        <taxon>Dikarya</taxon>
        <taxon>Ascomycota</taxon>
        <taxon>Pezizomycotina</taxon>
        <taxon>Orbiliomycetes</taxon>
        <taxon>Orbiliales</taxon>
        <taxon>Orbiliaceae</taxon>
        <taxon>Orbilia</taxon>
    </lineage>
</organism>
<name>A0AAV9X940_9PEZI</name>
<protein>
    <recommendedName>
        <fullName evidence="2">Stress-response A/B barrel domain-containing protein</fullName>
    </recommendedName>
</protein>
<keyword evidence="4" id="KW-1185">Reference proteome</keyword>
<feature type="domain" description="Stress-response A/B barrel" evidence="2">
    <location>
        <begin position="31"/>
        <end position="134"/>
    </location>
</feature>
<dbReference type="Pfam" id="PF07876">
    <property type="entry name" value="Dabb"/>
    <property type="match status" value="1"/>
</dbReference>
<comment type="subunit">
    <text evidence="1">Homodimer.</text>
</comment>
<sequence>MLLPTNPVVPVNQLGSIVHKDNSKIEPANTVVHIVLLEFADGIKTEAIRPLCDAFVKLKDTCIHPNTKKPYINSLKGGYDNSIESLTHGYTHAFVLEFSNLGDRDYYVNTDPSHQSFKKLLKDGGLANVTVIDFTNGVY</sequence>
<evidence type="ECO:0000313" key="3">
    <source>
        <dbReference type="EMBL" id="KAK6538197.1"/>
    </source>
</evidence>
<accession>A0AAV9X940</accession>
<dbReference type="SUPFAM" id="SSF54909">
    <property type="entry name" value="Dimeric alpha+beta barrel"/>
    <property type="match status" value="1"/>
</dbReference>
<evidence type="ECO:0000259" key="2">
    <source>
        <dbReference type="PROSITE" id="PS51502"/>
    </source>
</evidence>
<evidence type="ECO:0000313" key="4">
    <source>
        <dbReference type="Proteomes" id="UP001365542"/>
    </source>
</evidence>
<proteinExistence type="predicted"/>
<dbReference type="PANTHER" id="PTHR33178:SF10">
    <property type="entry name" value="STRESS-RESPONSE A_B BARREL DOMAIN-CONTAINING PROTEIN"/>
    <property type="match status" value="1"/>
</dbReference>
<dbReference type="PROSITE" id="PS51502">
    <property type="entry name" value="S_R_A_B_BARREL"/>
    <property type="match status" value="1"/>
</dbReference>
<dbReference type="PANTHER" id="PTHR33178">
    <property type="match status" value="1"/>
</dbReference>
<dbReference type="Proteomes" id="UP001365542">
    <property type="component" value="Unassembled WGS sequence"/>
</dbReference>